<gene>
    <name evidence="1" type="ORF">PM001_LOCUS8875</name>
</gene>
<sequence>MEDSSSDDLSSYSSIEESDLRRINSMAIKQQIDTGAKAPEGRPIWEADHHRHTKVTKDLARRRPVKTRSALLWIS</sequence>
<accession>A0AAV1TMV7</accession>
<dbReference type="Proteomes" id="UP001162060">
    <property type="component" value="Unassembled WGS sequence"/>
</dbReference>
<dbReference type="EMBL" id="CAKLBY020000070">
    <property type="protein sequence ID" value="CAK7923725.1"/>
    <property type="molecule type" value="Genomic_DNA"/>
</dbReference>
<reference evidence="1" key="1">
    <citation type="submission" date="2024-01" db="EMBL/GenBank/DDBJ databases">
        <authorList>
            <person name="Webb A."/>
        </authorList>
    </citation>
    <scope>NUCLEOTIDE SEQUENCE</scope>
    <source>
        <strain evidence="1">Pm1</strain>
    </source>
</reference>
<protein>
    <submittedName>
        <fullName evidence="1">Uncharacterized protein</fullName>
    </submittedName>
</protein>
<organism evidence="1 2">
    <name type="scientific">Peronospora matthiolae</name>
    <dbReference type="NCBI Taxonomy" id="2874970"/>
    <lineage>
        <taxon>Eukaryota</taxon>
        <taxon>Sar</taxon>
        <taxon>Stramenopiles</taxon>
        <taxon>Oomycota</taxon>
        <taxon>Peronosporomycetes</taxon>
        <taxon>Peronosporales</taxon>
        <taxon>Peronosporaceae</taxon>
        <taxon>Peronospora</taxon>
    </lineage>
</organism>
<proteinExistence type="predicted"/>
<evidence type="ECO:0000313" key="2">
    <source>
        <dbReference type="Proteomes" id="UP001162060"/>
    </source>
</evidence>
<evidence type="ECO:0000313" key="1">
    <source>
        <dbReference type="EMBL" id="CAK7923725.1"/>
    </source>
</evidence>
<dbReference type="AlphaFoldDB" id="A0AAV1TMV7"/>
<name>A0AAV1TMV7_9STRA</name>
<comment type="caution">
    <text evidence="1">The sequence shown here is derived from an EMBL/GenBank/DDBJ whole genome shotgun (WGS) entry which is preliminary data.</text>
</comment>